<dbReference type="AlphaFoldDB" id="A0A1G2SF07"/>
<evidence type="ECO:0000313" key="8">
    <source>
        <dbReference type="Proteomes" id="UP000178817"/>
    </source>
</evidence>
<dbReference type="InterPro" id="IPR020568">
    <property type="entry name" value="Ribosomal_Su5_D2-typ_SF"/>
</dbReference>
<evidence type="ECO:0000256" key="1">
    <source>
        <dbReference type="ARBA" id="ARBA00022694"/>
    </source>
</evidence>
<dbReference type="EC" id="3.1.26.5" evidence="6"/>
<dbReference type="InterPro" id="IPR014721">
    <property type="entry name" value="Ribsml_uS5_D2-typ_fold_subgr"/>
</dbReference>
<keyword evidence="2" id="KW-0540">Nuclease</keyword>
<dbReference type="NCBIfam" id="TIGR00188">
    <property type="entry name" value="rnpA"/>
    <property type="match status" value="1"/>
</dbReference>
<dbReference type="GO" id="GO:0000049">
    <property type="term" value="F:tRNA binding"/>
    <property type="evidence" value="ECO:0007669"/>
    <property type="project" value="InterPro"/>
</dbReference>
<dbReference type="InterPro" id="IPR000100">
    <property type="entry name" value="RNase_P"/>
</dbReference>
<evidence type="ECO:0000256" key="2">
    <source>
        <dbReference type="ARBA" id="ARBA00022722"/>
    </source>
</evidence>
<keyword evidence="4" id="KW-0378">Hydrolase</keyword>
<protein>
    <recommendedName>
        <fullName evidence="6">Ribonuclease P protein component</fullName>
        <ecNumber evidence="6">3.1.26.5</ecNumber>
    </recommendedName>
</protein>
<evidence type="ECO:0000256" key="4">
    <source>
        <dbReference type="ARBA" id="ARBA00022801"/>
    </source>
</evidence>
<dbReference type="PANTHER" id="PTHR33992">
    <property type="entry name" value="RIBONUCLEASE P PROTEIN COMPONENT"/>
    <property type="match status" value="1"/>
</dbReference>
<gene>
    <name evidence="7" type="ORF">A3B07_00480</name>
</gene>
<accession>A0A1G2SF07</accession>
<proteinExistence type="predicted"/>
<dbReference type="STRING" id="1802726.A3B07_00480"/>
<dbReference type="PANTHER" id="PTHR33992:SF1">
    <property type="entry name" value="RIBONUCLEASE P PROTEIN COMPONENT"/>
    <property type="match status" value="1"/>
</dbReference>
<dbReference type="EMBL" id="MHUV01000001">
    <property type="protein sequence ID" value="OHA83229.1"/>
    <property type="molecule type" value="Genomic_DNA"/>
</dbReference>
<dbReference type="GO" id="GO:0004526">
    <property type="term" value="F:ribonuclease P activity"/>
    <property type="evidence" value="ECO:0007669"/>
    <property type="project" value="UniProtKB-UniRule"/>
</dbReference>
<evidence type="ECO:0000256" key="5">
    <source>
        <dbReference type="ARBA" id="ARBA00022884"/>
    </source>
</evidence>
<reference evidence="7 8" key="1">
    <citation type="journal article" date="2016" name="Nat. Commun.">
        <title>Thousands of microbial genomes shed light on interconnected biogeochemical processes in an aquifer system.</title>
        <authorList>
            <person name="Anantharaman K."/>
            <person name="Brown C.T."/>
            <person name="Hug L.A."/>
            <person name="Sharon I."/>
            <person name="Castelle C.J."/>
            <person name="Probst A.J."/>
            <person name="Thomas B.C."/>
            <person name="Singh A."/>
            <person name="Wilkins M.J."/>
            <person name="Karaoz U."/>
            <person name="Brodie E.L."/>
            <person name="Williams K.H."/>
            <person name="Hubbard S.S."/>
            <person name="Banfield J.F."/>
        </authorList>
    </citation>
    <scope>NUCLEOTIDE SEQUENCE [LARGE SCALE GENOMIC DNA]</scope>
</reference>
<evidence type="ECO:0000256" key="6">
    <source>
        <dbReference type="NCBIfam" id="TIGR00188"/>
    </source>
</evidence>
<dbReference type="Gene3D" id="3.30.230.10">
    <property type="match status" value="1"/>
</dbReference>
<dbReference type="Pfam" id="PF00825">
    <property type="entry name" value="Ribonuclease_P"/>
    <property type="match status" value="1"/>
</dbReference>
<keyword evidence="1" id="KW-0819">tRNA processing</keyword>
<sequence>MLPRKNRISRKEFPVYSKQGIRVFSPLFSAVIYPKEKGVNVSVVVSKKTAPKAVARNSVRRHFYAIIEQYLGKFSHGATIVFYPKTEALDASFDVLKSEIIHALHKAQVH</sequence>
<dbReference type="Proteomes" id="UP000178817">
    <property type="component" value="Unassembled WGS sequence"/>
</dbReference>
<evidence type="ECO:0000256" key="3">
    <source>
        <dbReference type="ARBA" id="ARBA00022759"/>
    </source>
</evidence>
<dbReference type="SUPFAM" id="SSF54211">
    <property type="entry name" value="Ribosomal protein S5 domain 2-like"/>
    <property type="match status" value="1"/>
</dbReference>
<keyword evidence="3" id="KW-0255">Endonuclease</keyword>
<name>A0A1G2SF07_9BACT</name>
<keyword evidence="5" id="KW-0694">RNA-binding</keyword>
<dbReference type="GO" id="GO:0030677">
    <property type="term" value="C:ribonuclease P complex"/>
    <property type="evidence" value="ECO:0007669"/>
    <property type="project" value="TreeGrafter"/>
</dbReference>
<organism evidence="7 8">
    <name type="scientific">Candidatus Yonathbacteria bacterium RIFCSPLOWO2_01_FULL_43_27</name>
    <dbReference type="NCBI Taxonomy" id="1802726"/>
    <lineage>
        <taxon>Bacteria</taxon>
        <taxon>Candidatus Yonathiibacteriota</taxon>
    </lineage>
</organism>
<evidence type="ECO:0000313" key="7">
    <source>
        <dbReference type="EMBL" id="OHA83229.1"/>
    </source>
</evidence>
<comment type="caution">
    <text evidence="7">The sequence shown here is derived from an EMBL/GenBank/DDBJ whole genome shotgun (WGS) entry which is preliminary data.</text>
</comment>
<dbReference type="GO" id="GO:0042781">
    <property type="term" value="F:3'-tRNA processing endoribonuclease activity"/>
    <property type="evidence" value="ECO:0007669"/>
    <property type="project" value="TreeGrafter"/>
</dbReference>